<comment type="subcellular location">
    <subcellularLocation>
        <location evidence="1">Membrane</location>
        <topology evidence="1">Multi-pass membrane protein</topology>
    </subcellularLocation>
</comment>
<keyword evidence="6 7" id="KW-0472">Membrane</keyword>
<proteinExistence type="predicted"/>
<feature type="transmembrane region" description="Helical" evidence="7">
    <location>
        <begin position="83"/>
        <end position="106"/>
    </location>
</feature>
<organism evidence="9 10">
    <name type="scientific">Dillenia turbinata</name>
    <dbReference type="NCBI Taxonomy" id="194707"/>
    <lineage>
        <taxon>Eukaryota</taxon>
        <taxon>Viridiplantae</taxon>
        <taxon>Streptophyta</taxon>
        <taxon>Embryophyta</taxon>
        <taxon>Tracheophyta</taxon>
        <taxon>Spermatophyta</taxon>
        <taxon>Magnoliopsida</taxon>
        <taxon>eudicotyledons</taxon>
        <taxon>Gunneridae</taxon>
        <taxon>Pentapetalae</taxon>
        <taxon>Dilleniales</taxon>
        <taxon>Dilleniaceae</taxon>
        <taxon>Dillenia</taxon>
    </lineage>
</organism>
<keyword evidence="10" id="KW-1185">Reference proteome</keyword>
<reference evidence="9 10" key="1">
    <citation type="submission" date="2023-12" db="EMBL/GenBank/DDBJ databases">
        <title>A high-quality genome assembly for Dillenia turbinata (Dilleniales).</title>
        <authorList>
            <person name="Chanderbali A."/>
        </authorList>
    </citation>
    <scope>NUCLEOTIDE SEQUENCE [LARGE SCALE GENOMIC DNA]</scope>
    <source>
        <strain evidence="9">LSX21</strain>
        <tissue evidence="9">Leaf</tissue>
    </source>
</reference>
<keyword evidence="3" id="KW-0677">Repeat</keyword>
<protein>
    <submittedName>
        <fullName evidence="9">PGG domain</fullName>
    </submittedName>
</protein>
<evidence type="ECO:0000256" key="5">
    <source>
        <dbReference type="ARBA" id="ARBA00023043"/>
    </source>
</evidence>
<feature type="transmembrane region" description="Helical" evidence="7">
    <location>
        <begin position="35"/>
        <end position="52"/>
    </location>
</feature>
<gene>
    <name evidence="9" type="ORF">RJ641_007280</name>
</gene>
<evidence type="ECO:0000259" key="8">
    <source>
        <dbReference type="Pfam" id="PF13962"/>
    </source>
</evidence>
<evidence type="ECO:0000256" key="3">
    <source>
        <dbReference type="ARBA" id="ARBA00022737"/>
    </source>
</evidence>
<keyword evidence="5" id="KW-0040">ANK repeat</keyword>
<dbReference type="InterPro" id="IPR026961">
    <property type="entry name" value="PGG_dom"/>
</dbReference>
<keyword evidence="4 7" id="KW-1133">Transmembrane helix</keyword>
<feature type="domain" description="PGG" evidence="8">
    <location>
        <begin position="30"/>
        <end position="107"/>
    </location>
</feature>
<sequence length="161" mass="17382">MAPILVDPPKDPSKNWYEYYRFQLKPDSPNDARNALLVVAALIAAATFQAGINPPGGVWQDNSAENDHVAGKSVLASSKASSYAVFMFCNTLAFSASLNMITYLVFGCPFYTEVLIATYAMMGTYGAAIGAVGPKGSVKLVYLIVAFMLPYLLRLGQQLLI</sequence>
<evidence type="ECO:0000313" key="9">
    <source>
        <dbReference type="EMBL" id="KAK6925561.1"/>
    </source>
</evidence>
<evidence type="ECO:0000256" key="6">
    <source>
        <dbReference type="ARBA" id="ARBA00023136"/>
    </source>
</evidence>
<evidence type="ECO:0000256" key="7">
    <source>
        <dbReference type="SAM" id="Phobius"/>
    </source>
</evidence>
<dbReference type="EMBL" id="JBAMMX010000015">
    <property type="protein sequence ID" value="KAK6925561.1"/>
    <property type="molecule type" value="Genomic_DNA"/>
</dbReference>
<dbReference type="Pfam" id="PF13962">
    <property type="entry name" value="PGG"/>
    <property type="match status" value="1"/>
</dbReference>
<dbReference type="GO" id="GO:0005886">
    <property type="term" value="C:plasma membrane"/>
    <property type="evidence" value="ECO:0007669"/>
    <property type="project" value="TreeGrafter"/>
</dbReference>
<keyword evidence="2 7" id="KW-0812">Transmembrane</keyword>
<dbReference type="Proteomes" id="UP001370490">
    <property type="component" value="Unassembled WGS sequence"/>
</dbReference>
<evidence type="ECO:0000256" key="2">
    <source>
        <dbReference type="ARBA" id="ARBA00022692"/>
    </source>
</evidence>
<accession>A0AAN8Z5G7</accession>
<feature type="transmembrane region" description="Helical" evidence="7">
    <location>
        <begin position="139"/>
        <end position="156"/>
    </location>
</feature>
<evidence type="ECO:0000256" key="4">
    <source>
        <dbReference type="ARBA" id="ARBA00022989"/>
    </source>
</evidence>
<feature type="transmembrane region" description="Helical" evidence="7">
    <location>
        <begin position="113"/>
        <end position="133"/>
    </location>
</feature>
<dbReference type="PANTHER" id="PTHR24186">
    <property type="entry name" value="PROTEIN PHOSPHATASE 1 REGULATORY SUBUNIT"/>
    <property type="match status" value="1"/>
</dbReference>
<dbReference type="AlphaFoldDB" id="A0AAN8Z5G7"/>
<name>A0AAN8Z5G7_9MAGN</name>
<evidence type="ECO:0000313" key="10">
    <source>
        <dbReference type="Proteomes" id="UP001370490"/>
    </source>
</evidence>
<evidence type="ECO:0000256" key="1">
    <source>
        <dbReference type="ARBA" id="ARBA00004141"/>
    </source>
</evidence>
<dbReference type="PANTHER" id="PTHR24186:SF56">
    <property type="entry name" value="PGG DOMAIN-CONTAINING PROTEIN"/>
    <property type="match status" value="1"/>
</dbReference>
<comment type="caution">
    <text evidence="9">The sequence shown here is derived from an EMBL/GenBank/DDBJ whole genome shotgun (WGS) entry which is preliminary data.</text>
</comment>